<dbReference type="SUPFAM" id="SSF53850">
    <property type="entry name" value="Periplasmic binding protein-like II"/>
    <property type="match status" value="1"/>
</dbReference>
<evidence type="ECO:0000313" key="8">
    <source>
        <dbReference type="Proteomes" id="UP000516369"/>
    </source>
</evidence>
<evidence type="ECO:0000259" key="6">
    <source>
        <dbReference type="PROSITE" id="PS50931"/>
    </source>
</evidence>
<keyword evidence="5" id="KW-0804">Transcription</keyword>
<name>A0A7H1N536_9PROT</name>
<evidence type="ECO:0000256" key="4">
    <source>
        <dbReference type="ARBA" id="ARBA00023159"/>
    </source>
</evidence>
<dbReference type="Proteomes" id="UP000516369">
    <property type="component" value="Chromosome"/>
</dbReference>
<dbReference type="Gene3D" id="3.40.190.10">
    <property type="entry name" value="Periplasmic binding protein-like II"/>
    <property type="match status" value="2"/>
</dbReference>
<keyword evidence="3" id="KW-0238">DNA-binding</keyword>
<dbReference type="FunFam" id="1.10.10.10:FF:000001">
    <property type="entry name" value="LysR family transcriptional regulator"/>
    <property type="match status" value="1"/>
</dbReference>
<sequence length="298" mass="32969">MTLQELRYLVALADHGHFGRAADACHVTQPTLSTQLKKLEDVLGVTLFERTNKSLTVTPIGRKIVAQARRVLVEAEAIINLARDMTEPLTGPFTLGVIPSLNPYLLPWLVPLLQQSCPQLQLTVQEDLTDGLIESLRAHRIDAAVMALPLRSDSLEIRPLFDEPFFFACPRDHPLASMPAVSDADMRQQRILLLTDGHCLRDQALAICGRNDGRRDADFRATSLETLRQMVAVGIGCTLLPALAVGRVEEQRFAVRPLATAAARRIGLVWRRGYPKGDDLDMLATLIRNALPPTVHRA</sequence>
<dbReference type="InterPro" id="IPR036390">
    <property type="entry name" value="WH_DNA-bd_sf"/>
</dbReference>
<reference evidence="7 8" key="1">
    <citation type="submission" date="2020-05" db="EMBL/GenBank/DDBJ databases">
        <title>Complete closed genome sequence of Defluviicoccus vanus.</title>
        <authorList>
            <person name="Bessarab I."/>
            <person name="Arumugam K."/>
            <person name="Maszenan A.M."/>
            <person name="Seviour R.J."/>
            <person name="Williams R.B."/>
        </authorList>
    </citation>
    <scope>NUCLEOTIDE SEQUENCE [LARGE SCALE GENOMIC DNA]</scope>
    <source>
        <strain evidence="7 8">Ben 114</strain>
    </source>
</reference>
<accession>A0A7H1N536</accession>
<evidence type="ECO:0000256" key="1">
    <source>
        <dbReference type="ARBA" id="ARBA00009437"/>
    </source>
</evidence>
<keyword evidence="8" id="KW-1185">Reference proteome</keyword>
<dbReference type="Pfam" id="PF00126">
    <property type="entry name" value="HTH_1"/>
    <property type="match status" value="1"/>
</dbReference>
<evidence type="ECO:0000313" key="7">
    <source>
        <dbReference type="EMBL" id="QNT70822.1"/>
    </source>
</evidence>
<dbReference type="PANTHER" id="PTHR30346:SF26">
    <property type="entry name" value="HYDROGEN PEROXIDE-INDUCIBLE GENES ACTIVATOR"/>
    <property type="match status" value="1"/>
</dbReference>
<dbReference type="PRINTS" id="PR00039">
    <property type="entry name" value="HTHLYSR"/>
</dbReference>
<feature type="domain" description="HTH lysR-type" evidence="6">
    <location>
        <begin position="1"/>
        <end position="58"/>
    </location>
</feature>
<dbReference type="CDD" id="cd08411">
    <property type="entry name" value="PBP2_OxyR"/>
    <property type="match status" value="1"/>
</dbReference>
<gene>
    <name evidence="7" type="ORF">HQ394_17765</name>
</gene>
<dbReference type="KEGG" id="dvn:HQ394_17765"/>
<dbReference type="GO" id="GO:0003700">
    <property type="term" value="F:DNA-binding transcription factor activity"/>
    <property type="evidence" value="ECO:0007669"/>
    <property type="project" value="InterPro"/>
</dbReference>
<dbReference type="EMBL" id="CP053923">
    <property type="protein sequence ID" value="QNT70822.1"/>
    <property type="molecule type" value="Genomic_DNA"/>
</dbReference>
<dbReference type="InterPro" id="IPR036388">
    <property type="entry name" value="WH-like_DNA-bd_sf"/>
</dbReference>
<evidence type="ECO:0000256" key="5">
    <source>
        <dbReference type="ARBA" id="ARBA00023163"/>
    </source>
</evidence>
<dbReference type="InterPro" id="IPR005119">
    <property type="entry name" value="LysR_subst-bd"/>
</dbReference>
<proteinExistence type="inferred from homology"/>
<dbReference type="PANTHER" id="PTHR30346">
    <property type="entry name" value="TRANSCRIPTIONAL DUAL REGULATOR HCAR-RELATED"/>
    <property type="match status" value="1"/>
</dbReference>
<dbReference type="PROSITE" id="PS50931">
    <property type="entry name" value="HTH_LYSR"/>
    <property type="match status" value="1"/>
</dbReference>
<keyword evidence="2" id="KW-0805">Transcription regulation</keyword>
<dbReference type="Pfam" id="PF03466">
    <property type="entry name" value="LysR_substrate"/>
    <property type="match status" value="1"/>
</dbReference>
<evidence type="ECO:0000256" key="2">
    <source>
        <dbReference type="ARBA" id="ARBA00023015"/>
    </source>
</evidence>
<dbReference type="GO" id="GO:0003677">
    <property type="term" value="F:DNA binding"/>
    <property type="evidence" value="ECO:0007669"/>
    <property type="project" value="UniProtKB-KW"/>
</dbReference>
<organism evidence="7 8">
    <name type="scientific">Defluviicoccus vanus</name>
    <dbReference type="NCBI Taxonomy" id="111831"/>
    <lineage>
        <taxon>Bacteria</taxon>
        <taxon>Pseudomonadati</taxon>
        <taxon>Pseudomonadota</taxon>
        <taxon>Alphaproteobacteria</taxon>
        <taxon>Rhodospirillales</taxon>
        <taxon>Rhodospirillaceae</taxon>
        <taxon>Defluviicoccus</taxon>
    </lineage>
</organism>
<dbReference type="InterPro" id="IPR000847">
    <property type="entry name" value="LysR_HTH_N"/>
</dbReference>
<dbReference type="Gene3D" id="1.10.10.10">
    <property type="entry name" value="Winged helix-like DNA-binding domain superfamily/Winged helix DNA-binding domain"/>
    <property type="match status" value="1"/>
</dbReference>
<dbReference type="GO" id="GO:0032993">
    <property type="term" value="C:protein-DNA complex"/>
    <property type="evidence" value="ECO:0007669"/>
    <property type="project" value="TreeGrafter"/>
</dbReference>
<keyword evidence="4" id="KW-0010">Activator</keyword>
<evidence type="ECO:0000256" key="3">
    <source>
        <dbReference type="ARBA" id="ARBA00023125"/>
    </source>
</evidence>
<comment type="similarity">
    <text evidence="1">Belongs to the LysR transcriptional regulatory family.</text>
</comment>
<dbReference type="SUPFAM" id="SSF46785">
    <property type="entry name" value="Winged helix' DNA-binding domain"/>
    <property type="match status" value="1"/>
</dbReference>
<dbReference type="AlphaFoldDB" id="A0A7H1N536"/>
<protein>
    <submittedName>
        <fullName evidence="7">LysR family transcriptional regulator</fullName>
    </submittedName>
</protein>
<dbReference type="RefSeq" id="WP_190261284.1">
    <property type="nucleotide sequence ID" value="NZ_CP053923.1"/>
</dbReference>